<feature type="domain" description="S-adenosyl-l-methionine hydroxide adenosyltransferase C-terminal" evidence="4">
    <location>
        <begin position="176"/>
        <end position="255"/>
    </location>
</feature>
<dbReference type="Gene3D" id="2.40.30.90">
    <property type="entry name" value="Bacterial fluorinating enzyme like"/>
    <property type="match status" value="1"/>
</dbReference>
<dbReference type="Gene3D" id="3.40.50.10790">
    <property type="entry name" value="S-adenosyl-l-methionine hydroxide adenosyltransferase, N-terminal"/>
    <property type="match status" value="1"/>
</dbReference>
<dbReference type="InterPro" id="IPR002747">
    <property type="entry name" value="SAM_OH_AdoTrfase"/>
</dbReference>
<dbReference type="Pfam" id="PF01887">
    <property type="entry name" value="SAM_HAT_N"/>
    <property type="match status" value="1"/>
</dbReference>
<dbReference type="eggNOG" id="COG1912">
    <property type="taxonomic scope" value="Bacteria"/>
</dbReference>
<sequence length="258" mass="27886">MSSVLTLLTDFGWQDVYVGVMKGVIARINPDLQVVDLTHEIPPQNLAAGRFCLLNAYSYFPEGTVHVAVVDPGVGSDRRGVAIELAGGWLVGPDNGLFSGILSQYPILAAVELTNSDYWLSSHPSQTFHGRDIFAPVGAHLASGVALSQIGQSIEPASLVSLPLQQLQITETSITGCIQYIDHFGNLITNIPEEMVNPSWLVKVKDTIIAIATTYSQVKQGEAIALVGSHNWLEIAVNRGNAQKNLQLNWGDPITIFK</sequence>
<evidence type="ECO:0000313" key="6">
    <source>
        <dbReference type="Proteomes" id="UP000010473"/>
    </source>
</evidence>
<evidence type="ECO:0000256" key="2">
    <source>
        <dbReference type="ARBA" id="ARBA00024035"/>
    </source>
</evidence>
<protein>
    <recommendedName>
        <fullName evidence="7">Adenosyl-chloride synthase</fullName>
    </recommendedName>
</protein>
<name>K9XRY9_STAC7</name>
<dbReference type="Pfam" id="PF20257">
    <property type="entry name" value="SAM_HAT_C"/>
    <property type="match status" value="1"/>
</dbReference>
<dbReference type="AlphaFoldDB" id="K9XRY9"/>
<dbReference type="PIRSF" id="PIRSF006779">
    <property type="entry name" value="UCP006779"/>
    <property type="match status" value="1"/>
</dbReference>
<dbReference type="InterPro" id="IPR046470">
    <property type="entry name" value="SAM_HAT_C"/>
</dbReference>
<dbReference type="OrthoDB" id="9792195at2"/>
<proteinExistence type="inferred from homology"/>
<feature type="domain" description="S-adenosyl-l-methionine hydroxide adenosyltransferase N-terminal" evidence="3">
    <location>
        <begin position="5"/>
        <end position="151"/>
    </location>
</feature>
<organism evidence="5 6">
    <name type="scientific">Stanieria cyanosphaera (strain ATCC 29371 / PCC 7437)</name>
    <dbReference type="NCBI Taxonomy" id="111780"/>
    <lineage>
        <taxon>Bacteria</taxon>
        <taxon>Bacillati</taxon>
        <taxon>Cyanobacteriota</taxon>
        <taxon>Cyanophyceae</taxon>
        <taxon>Pleurocapsales</taxon>
        <taxon>Dermocarpellaceae</taxon>
        <taxon>Stanieria</taxon>
    </lineage>
</organism>
<dbReference type="PANTHER" id="PTHR35092:SF1">
    <property type="entry name" value="CHLORINASE MJ1651"/>
    <property type="match status" value="1"/>
</dbReference>
<dbReference type="InterPro" id="IPR046469">
    <property type="entry name" value="SAM_HAT_N"/>
</dbReference>
<dbReference type="InterPro" id="IPR023227">
    <property type="entry name" value="SAM_OH_AdoTrfase_C_sf"/>
</dbReference>
<evidence type="ECO:0000256" key="1">
    <source>
        <dbReference type="ARBA" id="ARBA00022691"/>
    </source>
</evidence>
<dbReference type="PANTHER" id="PTHR35092">
    <property type="entry name" value="CHLORINASE MJ1651"/>
    <property type="match status" value="1"/>
</dbReference>
<comment type="similarity">
    <text evidence="2">Belongs to the SAM hydrolase / SAM-dependent halogenase family.</text>
</comment>
<evidence type="ECO:0008006" key="7">
    <source>
        <dbReference type="Google" id="ProtNLM"/>
    </source>
</evidence>
<evidence type="ECO:0000259" key="4">
    <source>
        <dbReference type="Pfam" id="PF20257"/>
    </source>
</evidence>
<gene>
    <name evidence="5" type="ordered locus">Sta7437_1251</name>
</gene>
<accession>K9XRY9</accession>
<dbReference type="PATRIC" id="fig|111780.3.peg.1303"/>
<dbReference type="SUPFAM" id="SSF102522">
    <property type="entry name" value="Bacterial fluorinating enzyme, N-terminal domain"/>
    <property type="match status" value="1"/>
</dbReference>
<dbReference type="STRING" id="111780.Sta7437_1251"/>
<keyword evidence="6" id="KW-1185">Reference proteome</keyword>
<dbReference type="RefSeq" id="WP_015192494.1">
    <property type="nucleotide sequence ID" value="NC_019748.1"/>
</dbReference>
<evidence type="ECO:0000313" key="5">
    <source>
        <dbReference type="EMBL" id="AFZ34821.1"/>
    </source>
</evidence>
<dbReference type="SUPFAM" id="SSF101852">
    <property type="entry name" value="Bacterial fluorinating enzyme, C-terminal domain"/>
    <property type="match status" value="1"/>
</dbReference>
<keyword evidence="1" id="KW-0949">S-adenosyl-L-methionine</keyword>
<dbReference type="InterPro" id="IPR023228">
    <property type="entry name" value="SAM_OH_AdoTrfase_N_sf"/>
</dbReference>
<dbReference type="HOGENOM" id="CLU_059734_1_1_3"/>
<reference evidence="6" key="1">
    <citation type="journal article" date="2013" name="Proc. Natl. Acad. Sci. U.S.A.">
        <title>Improving the coverage of the cyanobacterial phylum using diversity-driven genome sequencing.</title>
        <authorList>
            <person name="Shih P.M."/>
            <person name="Wu D."/>
            <person name="Latifi A."/>
            <person name="Axen S.D."/>
            <person name="Fewer D.P."/>
            <person name="Talla E."/>
            <person name="Calteau A."/>
            <person name="Cai F."/>
            <person name="Tandeau de Marsac N."/>
            <person name="Rippka R."/>
            <person name="Herdman M."/>
            <person name="Sivonen K."/>
            <person name="Coursin T."/>
            <person name="Laurent T."/>
            <person name="Goodwin L."/>
            <person name="Nolan M."/>
            <person name="Davenport K.W."/>
            <person name="Han C.S."/>
            <person name="Rubin E.M."/>
            <person name="Eisen J.A."/>
            <person name="Woyke T."/>
            <person name="Gugger M."/>
            <person name="Kerfeld C.A."/>
        </authorList>
    </citation>
    <scope>NUCLEOTIDE SEQUENCE [LARGE SCALE GENOMIC DNA]</scope>
    <source>
        <strain evidence="6">ATCC 29371 / PCC 7437</strain>
    </source>
</reference>
<dbReference type="KEGG" id="scs:Sta7437_1251"/>
<dbReference type="Proteomes" id="UP000010473">
    <property type="component" value="Chromosome"/>
</dbReference>
<evidence type="ECO:0000259" key="3">
    <source>
        <dbReference type="Pfam" id="PF01887"/>
    </source>
</evidence>
<dbReference type="EMBL" id="CP003653">
    <property type="protein sequence ID" value="AFZ34821.1"/>
    <property type="molecule type" value="Genomic_DNA"/>
</dbReference>